<organism evidence="1">
    <name type="scientific">Clostridium botulinum</name>
    <dbReference type="NCBI Taxonomy" id="1491"/>
    <lineage>
        <taxon>Bacteria</taxon>
        <taxon>Bacillati</taxon>
        <taxon>Bacillota</taxon>
        <taxon>Clostridia</taxon>
        <taxon>Eubacteriales</taxon>
        <taxon>Clostridiaceae</taxon>
        <taxon>Clostridium</taxon>
    </lineage>
</organism>
<evidence type="ECO:0000313" key="1">
    <source>
        <dbReference type="EMBL" id="NFC47376.1"/>
    </source>
</evidence>
<name>A0A6G4D2G4_CLOBO</name>
<accession>A0A6G4D2G4</accession>
<reference evidence="1" key="1">
    <citation type="submission" date="2019-02" db="EMBL/GenBank/DDBJ databases">
        <title>Genome sequencing of Clostridium botulinum clinical isolates.</title>
        <authorList>
            <person name="Brunt J."/>
            <person name="Van Vliet A.H.M."/>
            <person name="Stringer S.C."/>
            <person name="Grant K.A."/>
            <person name="Carter A.C."/>
            <person name="Peck M.W."/>
        </authorList>
    </citation>
    <scope>NUCLEOTIDE SEQUENCE</scope>
    <source>
        <strain evidence="1">H065060505</strain>
    </source>
</reference>
<dbReference type="AlphaFoldDB" id="A0A6G4D2G4"/>
<proteinExistence type="predicted"/>
<sequence>MYKCIKGFFIERRISGNLEYVVVKENSIWNIPEDKDYRITDTSTIRLENDISEWIEILPEELEEKFELIK</sequence>
<protein>
    <submittedName>
        <fullName evidence="1">Uncharacterized protein</fullName>
    </submittedName>
</protein>
<dbReference type="EMBL" id="SGMF01000015">
    <property type="protein sequence ID" value="NFC47376.1"/>
    <property type="molecule type" value="Genomic_DNA"/>
</dbReference>
<comment type="caution">
    <text evidence="1">The sequence shown here is derived from an EMBL/GenBank/DDBJ whole genome shotgun (WGS) entry which is preliminary data.</text>
</comment>
<gene>
    <name evidence="1" type="ORF">EXN05_08885</name>
</gene>